<feature type="domain" description="Protein kinase" evidence="4">
    <location>
        <begin position="1"/>
        <end position="95"/>
    </location>
</feature>
<dbReference type="PANTHER" id="PTHR24055">
    <property type="entry name" value="MITOGEN-ACTIVATED PROTEIN KINASE"/>
    <property type="match status" value="1"/>
</dbReference>
<feature type="compositionally biased region" description="Basic and acidic residues" evidence="3">
    <location>
        <begin position="401"/>
        <end position="415"/>
    </location>
</feature>
<dbReference type="InterPro" id="IPR050117">
    <property type="entry name" value="MAPK"/>
</dbReference>
<keyword evidence="2" id="KW-0067">ATP-binding</keyword>
<feature type="region of interest" description="Disordered" evidence="3">
    <location>
        <begin position="393"/>
        <end position="422"/>
    </location>
</feature>
<dbReference type="OrthoDB" id="2158884at2759"/>
<dbReference type="GO" id="GO:0005524">
    <property type="term" value="F:ATP binding"/>
    <property type="evidence" value="ECO:0007669"/>
    <property type="project" value="UniProtKB-KW"/>
</dbReference>
<dbReference type="Proteomes" id="UP000541444">
    <property type="component" value="Unassembled WGS sequence"/>
</dbReference>
<dbReference type="InterPro" id="IPR000719">
    <property type="entry name" value="Prot_kinase_dom"/>
</dbReference>
<evidence type="ECO:0000259" key="4">
    <source>
        <dbReference type="PROSITE" id="PS50011"/>
    </source>
</evidence>
<evidence type="ECO:0000256" key="2">
    <source>
        <dbReference type="ARBA" id="ARBA00022840"/>
    </source>
</evidence>
<dbReference type="GO" id="GO:0004672">
    <property type="term" value="F:protein kinase activity"/>
    <property type="evidence" value="ECO:0007669"/>
    <property type="project" value="InterPro"/>
</dbReference>
<sequence length="582" mass="65151">MTELFTLKPLFHGLREPDQIYKICKVIGSPSTSSWAEGIQFANANNIKFSQLADVHLSTLIPSASENTISLISSLCSWDPSKRPTAAEALQHPFFQSCFYIPPSLRSRVPAPRTPPTIGTRAVLDQKSTSRRYSGTLSSMNPRSNFSSANAHTYLSTGGNVDYANTLVKSIEVFKAAGDSPPPNGVRGRNYIMKDMFGRAIAYKSIQLSGVAPEGFYRVIVDEWEVLNFWEVSPYKMDGNFYEMMKVVEGMNVELRHQRRGLIEWIDIISFYLKKANKKVDTYHIQYHADKPRLFDLYSTGRGWDTDLDAVRGNYVNVEGEDAYKLQHKIYNPKPGMRNLQNPQRYIDDLIDSDEEWIKWLSKKRGDEGSLRRVKEMEKVRLTRKVNYVRRRQQTAPVPEVVHEVSKQASKHRELGDDDAEDVDEAPTEAELEEHARVTAASMVILCANNPDEALRCWSRSLLRRRKEMAEQRETFQGKFNDECATSTRLKIFIEDLGYDPLTLKYFPAPEGPSVEGVVQAKKMDADPAGGGVGEALVSKDVAVFAIVDGASDPLGPNLNVEGAEGVTAAETVGGGNVATHV</sequence>
<gene>
    <name evidence="5" type="ORF">GIB67_041391</name>
</gene>
<keyword evidence="1" id="KW-0547">Nucleotide-binding</keyword>
<dbReference type="AlphaFoldDB" id="A0A7J7LRB4"/>
<dbReference type="InterPro" id="IPR011009">
    <property type="entry name" value="Kinase-like_dom_sf"/>
</dbReference>
<dbReference type="SUPFAM" id="SSF56112">
    <property type="entry name" value="Protein kinase-like (PK-like)"/>
    <property type="match status" value="1"/>
</dbReference>
<accession>A0A7J7LRB4</accession>
<evidence type="ECO:0000256" key="3">
    <source>
        <dbReference type="SAM" id="MobiDB-lite"/>
    </source>
</evidence>
<dbReference type="PROSITE" id="PS50011">
    <property type="entry name" value="PROTEIN_KINASE_DOM"/>
    <property type="match status" value="1"/>
</dbReference>
<evidence type="ECO:0000313" key="6">
    <source>
        <dbReference type="Proteomes" id="UP000541444"/>
    </source>
</evidence>
<evidence type="ECO:0000313" key="5">
    <source>
        <dbReference type="EMBL" id="KAF6145196.1"/>
    </source>
</evidence>
<proteinExistence type="predicted"/>
<protein>
    <recommendedName>
        <fullName evidence="4">Protein kinase domain-containing protein</fullName>
    </recommendedName>
</protein>
<comment type="caution">
    <text evidence="5">The sequence shown here is derived from an EMBL/GenBank/DDBJ whole genome shotgun (WGS) entry which is preliminary data.</text>
</comment>
<organism evidence="5 6">
    <name type="scientific">Kingdonia uniflora</name>
    <dbReference type="NCBI Taxonomy" id="39325"/>
    <lineage>
        <taxon>Eukaryota</taxon>
        <taxon>Viridiplantae</taxon>
        <taxon>Streptophyta</taxon>
        <taxon>Embryophyta</taxon>
        <taxon>Tracheophyta</taxon>
        <taxon>Spermatophyta</taxon>
        <taxon>Magnoliopsida</taxon>
        <taxon>Ranunculales</taxon>
        <taxon>Circaeasteraceae</taxon>
        <taxon>Kingdonia</taxon>
    </lineage>
</organism>
<evidence type="ECO:0000256" key="1">
    <source>
        <dbReference type="ARBA" id="ARBA00022741"/>
    </source>
</evidence>
<dbReference type="Gene3D" id="1.10.510.10">
    <property type="entry name" value="Transferase(Phosphotransferase) domain 1"/>
    <property type="match status" value="1"/>
</dbReference>
<dbReference type="EMBL" id="JACGCM010002082">
    <property type="protein sequence ID" value="KAF6145196.1"/>
    <property type="molecule type" value="Genomic_DNA"/>
</dbReference>
<name>A0A7J7LRB4_9MAGN</name>
<reference evidence="5 6" key="1">
    <citation type="journal article" date="2020" name="IScience">
        <title>Genome Sequencing of the Endangered Kingdonia uniflora (Circaeasteraceae, Ranunculales) Reveals Potential Mechanisms of Evolutionary Specialization.</title>
        <authorList>
            <person name="Sun Y."/>
            <person name="Deng T."/>
            <person name="Zhang A."/>
            <person name="Moore M.J."/>
            <person name="Landis J.B."/>
            <person name="Lin N."/>
            <person name="Zhang H."/>
            <person name="Zhang X."/>
            <person name="Huang J."/>
            <person name="Zhang X."/>
            <person name="Sun H."/>
            <person name="Wang H."/>
        </authorList>
    </citation>
    <scope>NUCLEOTIDE SEQUENCE [LARGE SCALE GENOMIC DNA]</scope>
    <source>
        <strain evidence="5">TB1705</strain>
        <tissue evidence="5">Leaf</tissue>
    </source>
</reference>
<keyword evidence="6" id="KW-1185">Reference proteome</keyword>